<feature type="compositionally biased region" description="Basic residues" evidence="1">
    <location>
        <begin position="1"/>
        <end position="12"/>
    </location>
</feature>
<dbReference type="EMBL" id="JAJHUN010000001">
    <property type="protein sequence ID" value="KAJ4163536.1"/>
    <property type="molecule type" value="Genomic_DNA"/>
</dbReference>
<evidence type="ECO:0000256" key="1">
    <source>
        <dbReference type="SAM" id="MobiDB-lite"/>
    </source>
</evidence>
<name>A0A9W8QMX2_AKAMU</name>
<evidence type="ECO:0000313" key="2">
    <source>
        <dbReference type="EMBL" id="KAJ4163536.1"/>
    </source>
</evidence>
<accession>A0A9W8QMX2</accession>
<comment type="caution">
    <text evidence="2">The sequence shown here is derived from an EMBL/GenBank/DDBJ whole genome shotgun (WGS) entry which is preliminary data.</text>
</comment>
<dbReference type="Proteomes" id="UP001144673">
    <property type="component" value="Chromosome 1"/>
</dbReference>
<sequence length="111" mass="12215">MGSRERWKRMGGRQRQQCRLGPLGDAMSAETVPWDLLAQLVPATAAPARNFLLPQHPLLLPCYSLLQLDIHRRFIANPPSTLLSSSPVVGEAPVHVSSSTGFLHIGVVVYY</sequence>
<keyword evidence="3" id="KW-1185">Reference proteome</keyword>
<gene>
    <name evidence="2" type="ORF">LMH87_005257</name>
</gene>
<protein>
    <submittedName>
        <fullName evidence="2">Uncharacterized protein</fullName>
    </submittedName>
</protein>
<feature type="region of interest" description="Disordered" evidence="1">
    <location>
        <begin position="1"/>
        <end position="22"/>
    </location>
</feature>
<reference evidence="2" key="1">
    <citation type="journal article" date="2023" name="Access Microbiol">
        <title>De-novo genome assembly for Akanthomyces muscarius, a biocontrol agent of insect agricultural pests.</title>
        <authorList>
            <person name="Erdos Z."/>
            <person name="Studholme D.J."/>
            <person name="Raymond B."/>
            <person name="Sharma M."/>
        </authorList>
    </citation>
    <scope>NUCLEOTIDE SEQUENCE</scope>
    <source>
        <strain evidence="2">Ve6</strain>
    </source>
</reference>
<evidence type="ECO:0000313" key="3">
    <source>
        <dbReference type="Proteomes" id="UP001144673"/>
    </source>
</evidence>
<dbReference type="GeneID" id="80892416"/>
<dbReference type="RefSeq" id="XP_056058451.1">
    <property type="nucleotide sequence ID" value="XM_056202944.1"/>
</dbReference>
<organism evidence="2 3">
    <name type="scientific">Akanthomyces muscarius</name>
    <name type="common">Entomopathogenic fungus</name>
    <name type="synonym">Lecanicillium muscarium</name>
    <dbReference type="NCBI Taxonomy" id="2231603"/>
    <lineage>
        <taxon>Eukaryota</taxon>
        <taxon>Fungi</taxon>
        <taxon>Dikarya</taxon>
        <taxon>Ascomycota</taxon>
        <taxon>Pezizomycotina</taxon>
        <taxon>Sordariomycetes</taxon>
        <taxon>Hypocreomycetidae</taxon>
        <taxon>Hypocreales</taxon>
        <taxon>Cordycipitaceae</taxon>
        <taxon>Akanthomyces</taxon>
    </lineage>
</organism>
<dbReference type="KEGG" id="amus:LMH87_005257"/>
<proteinExistence type="predicted"/>
<dbReference type="AlphaFoldDB" id="A0A9W8QMX2"/>